<proteinExistence type="predicted"/>
<dbReference type="AlphaFoldDB" id="A0AAF0U6T6"/>
<evidence type="ECO:0000313" key="2">
    <source>
        <dbReference type="Proteomes" id="UP001234989"/>
    </source>
</evidence>
<organism evidence="1 2">
    <name type="scientific">Solanum verrucosum</name>
    <dbReference type="NCBI Taxonomy" id="315347"/>
    <lineage>
        <taxon>Eukaryota</taxon>
        <taxon>Viridiplantae</taxon>
        <taxon>Streptophyta</taxon>
        <taxon>Embryophyta</taxon>
        <taxon>Tracheophyta</taxon>
        <taxon>Spermatophyta</taxon>
        <taxon>Magnoliopsida</taxon>
        <taxon>eudicotyledons</taxon>
        <taxon>Gunneridae</taxon>
        <taxon>Pentapetalae</taxon>
        <taxon>asterids</taxon>
        <taxon>lamiids</taxon>
        <taxon>Solanales</taxon>
        <taxon>Solanaceae</taxon>
        <taxon>Solanoideae</taxon>
        <taxon>Solaneae</taxon>
        <taxon>Solanum</taxon>
    </lineage>
</organism>
<keyword evidence="2" id="KW-1185">Reference proteome</keyword>
<sequence length="271" mass="30047">MFIEENVAQQQLRMHQQFQKGKAKILSSGKVVGDPGMWKIQALDDTLDPTVTGSNVESSEKVEGVHGKDREGTSVECQCISHSGENLSIATPEGNLHCPKSDTIKENMNEEEMLTEVNMFKAIIVIPHMQVDVLPVTMSNPAIQAIVEVPRVVQLDDSQLIQMESPNKVLHNIISHNIEIENISNNESEVVYAKCTVEERLILWADIFQMASLMTSPWLIGVILEKNCGLPVIGLELEDFDNCINISSCDLTEAISLGEMEGLDMIAFLKD</sequence>
<gene>
    <name evidence="1" type="ORF">MTR67_033594</name>
</gene>
<accession>A0AAF0U6T6</accession>
<dbReference type="Proteomes" id="UP001234989">
    <property type="component" value="Chromosome 8"/>
</dbReference>
<protein>
    <submittedName>
        <fullName evidence="1">Uncharacterized protein</fullName>
    </submittedName>
</protein>
<dbReference type="EMBL" id="CP133619">
    <property type="protein sequence ID" value="WMV40209.1"/>
    <property type="molecule type" value="Genomic_DNA"/>
</dbReference>
<evidence type="ECO:0000313" key="1">
    <source>
        <dbReference type="EMBL" id="WMV40209.1"/>
    </source>
</evidence>
<name>A0AAF0U6T6_SOLVR</name>
<reference evidence="1" key="1">
    <citation type="submission" date="2023-08" db="EMBL/GenBank/DDBJ databases">
        <title>A de novo genome assembly of Solanum verrucosum Schlechtendal, a Mexican diploid species geographically isolated from the other diploid A-genome species in potato relatives.</title>
        <authorList>
            <person name="Hosaka K."/>
        </authorList>
    </citation>
    <scope>NUCLEOTIDE SEQUENCE</scope>
    <source>
        <tissue evidence="1">Young leaves</tissue>
    </source>
</reference>